<keyword evidence="3" id="KW-1185">Reference proteome</keyword>
<dbReference type="Gene3D" id="2.20.140.10">
    <property type="entry name" value="WGR domain"/>
    <property type="match status" value="1"/>
</dbReference>
<dbReference type="EMBL" id="JBBYHR010000007">
    <property type="protein sequence ID" value="MEL1245250.1"/>
    <property type="molecule type" value="Genomic_DNA"/>
</dbReference>
<dbReference type="InterPro" id="IPR056726">
    <property type="entry name" value="DUF7824"/>
</dbReference>
<dbReference type="SUPFAM" id="SSF142921">
    <property type="entry name" value="WGR domain-like"/>
    <property type="match status" value="1"/>
</dbReference>
<dbReference type="Pfam" id="PF05406">
    <property type="entry name" value="WGR"/>
    <property type="match status" value="1"/>
</dbReference>
<dbReference type="InterPro" id="IPR050458">
    <property type="entry name" value="LolB"/>
</dbReference>
<proteinExistence type="predicted"/>
<dbReference type="PANTHER" id="PTHR30634">
    <property type="entry name" value="OUTER MEMBRANE LOLAB LIPOPROTEIN INSERTION APPARATUS"/>
    <property type="match status" value="1"/>
</dbReference>
<comment type="caution">
    <text evidence="2">The sequence shown here is derived from an EMBL/GenBank/DDBJ whole genome shotgun (WGS) entry which is preliminary data.</text>
</comment>
<evidence type="ECO:0000313" key="3">
    <source>
        <dbReference type="Proteomes" id="UP001464555"/>
    </source>
</evidence>
<accession>A0ABU9HYL4</accession>
<dbReference type="Pfam" id="PF20103">
    <property type="entry name" value="DUF6493"/>
    <property type="match status" value="1"/>
</dbReference>
<dbReference type="PANTHER" id="PTHR30634:SF13">
    <property type="entry name" value="PROTEIN YEHF"/>
    <property type="match status" value="1"/>
</dbReference>
<dbReference type="Proteomes" id="UP001464555">
    <property type="component" value="Unassembled WGS sequence"/>
</dbReference>
<organism evidence="2 3">
    <name type="scientific">Flavobacterium arundinis</name>
    <dbReference type="NCBI Taxonomy" id="3139143"/>
    <lineage>
        <taxon>Bacteria</taxon>
        <taxon>Pseudomonadati</taxon>
        <taxon>Bacteroidota</taxon>
        <taxon>Flavobacteriia</taxon>
        <taxon>Flavobacteriales</taxon>
        <taxon>Flavobacteriaceae</taxon>
        <taxon>Flavobacterium</taxon>
    </lineage>
</organism>
<dbReference type="Pfam" id="PF25148">
    <property type="entry name" value="DUF7824"/>
    <property type="match status" value="1"/>
</dbReference>
<dbReference type="SMART" id="SM00773">
    <property type="entry name" value="WGR"/>
    <property type="match status" value="1"/>
</dbReference>
<name>A0ABU9HYL4_9FLAO</name>
<feature type="domain" description="WGR" evidence="1">
    <location>
        <begin position="1"/>
        <end position="82"/>
    </location>
</feature>
<dbReference type="RefSeq" id="WP_341697563.1">
    <property type="nucleotide sequence ID" value="NZ_JBBYHR010000007.1"/>
</dbReference>
<dbReference type="CDD" id="cd07996">
    <property type="entry name" value="WGR_MMR_like"/>
    <property type="match status" value="1"/>
</dbReference>
<evidence type="ECO:0000313" key="2">
    <source>
        <dbReference type="EMBL" id="MEL1245250.1"/>
    </source>
</evidence>
<dbReference type="InterPro" id="IPR056727">
    <property type="entry name" value="DUF7825"/>
</dbReference>
<dbReference type="Pfam" id="PF25149">
    <property type="entry name" value="DUF7825"/>
    <property type="match status" value="1"/>
</dbReference>
<dbReference type="PROSITE" id="PS51977">
    <property type="entry name" value="WGR"/>
    <property type="match status" value="1"/>
</dbReference>
<protein>
    <submittedName>
        <fullName evidence="2">DUF6493 family protein</fullName>
    </submittedName>
</protein>
<sequence>MIKHLQYTDDTSDKFWQIEVTGNSHTVTFGRSGTSGQAKTKDFDTDEACLADAEKLVKEKTKKGYSENGTVNETVAARPKSVVQVSAKEIKENLARELKALIDEINYEGIIPFLEKYAKTHKDLLKKEIKTYSRWLGTDENEVASCVAFAVFDLSDTRNWDKLADALRSYHKLDKIKKVLDWAKPSWIGEYLLQFFRQWQRNGRSIYFHYNNLRKLEEWGHVSHDPELFALYLSIYSDGLDYICNDKVAYTRDLPLLFEYETSLHTTWIYKGSDAAAAWPKDLTVFWDVAFWRLLEEGKIEKEFLLTRVLEVQTKNWHNHLKAYLRKVLLRAGLEKEMVIKHQALFLPLLHSEQSSIVNFAIDSLKPYFAEKDLDLGEFLNWAEPVFMRAEMKGGVKALLIQLDAAIAKKTELKDRICGLVADVFMIPDLQLQERAAAFLIKHGKDAEVGEKLAMYASQMLGKVANELKTLMSQDASGEGSAVSADDTEEYIFNPITVKKLGEKIAYPETWNDILFHMGKTVKSDDTVDLEILLQSWVCKRGLFPPDYKEQLAPYIAQLDKYKSESWHRNFSKEFIPFLKNEDRVYKYERYNDSATYNIHTCSDLVILAQQRICDKVSLPFLSAPTHQPFWVDPVALAERVIAYEKVSQKINLTDLAVALSRMPRENTEEVTKKLPEIQDVALRELLSFALGNTTTIPQQKDPEWAGLWALVARTHRPNAVFHEFSASFGDVPFMAEPYRPGLQTKGKYRGKYNVTLGDYEKTEYLSDVLDIPFPKRPYVPYTFFYGKDMYTREEKKAWYIDGSDVTFMYNLMPQNTEALALLLASIYNRDEEFDYRQTPILLKHMLNSFYRLDPGSVIYLATSVFNKSKEARIMAGEVMIRSIEENRLPVDDMGSKLGMLINRHYAPANRMLNVFESIKDVSQKHNDALFKLLESILPEIRLSDNMPGNVKKVLELYYDLKHKLARPISPQVEIALNELEGLKLLQPIINKIKK</sequence>
<dbReference type="InterPro" id="IPR036930">
    <property type="entry name" value="WGR_dom_sf"/>
</dbReference>
<evidence type="ECO:0000259" key="1">
    <source>
        <dbReference type="PROSITE" id="PS51977"/>
    </source>
</evidence>
<dbReference type="InterPro" id="IPR045472">
    <property type="entry name" value="DUF6493"/>
</dbReference>
<dbReference type="InterPro" id="IPR008893">
    <property type="entry name" value="WGR_domain"/>
</dbReference>
<reference evidence="2 3" key="1">
    <citation type="submission" date="2024-04" db="EMBL/GenBank/DDBJ databases">
        <title>Flavobacterium sp. DGU11 16S ribosomal RNA gene Genome sequencing and assembly.</title>
        <authorList>
            <person name="Park S."/>
        </authorList>
    </citation>
    <scope>NUCLEOTIDE SEQUENCE [LARGE SCALE GENOMIC DNA]</scope>
    <source>
        <strain evidence="2 3">DGU11</strain>
    </source>
</reference>
<dbReference type="InterPro" id="IPR049809">
    <property type="entry name" value="YehF/YfeS-like_WGR"/>
</dbReference>
<gene>
    <name evidence="2" type="ORF">AAEO56_13315</name>
</gene>